<name>A0A399F678_9DEIN</name>
<feature type="transmembrane region" description="Helical" evidence="6">
    <location>
        <begin position="363"/>
        <end position="384"/>
    </location>
</feature>
<comment type="caution">
    <text evidence="9">The sequence shown here is derived from an EMBL/GenBank/DDBJ whole genome shotgun (WGS) entry which is preliminary data.</text>
</comment>
<reference evidence="9 10" key="1">
    <citation type="submission" date="2018-08" db="EMBL/GenBank/DDBJ databases">
        <title>Meiothermus granaticius genome AF-68 sequencing project.</title>
        <authorList>
            <person name="Da Costa M.S."/>
            <person name="Albuquerque L."/>
            <person name="Raposo P."/>
            <person name="Froufe H.J.C."/>
            <person name="Barroso C.S."/>
            <person name="Egas C."/>
        </authorList>
    </citation>
    <scope>NUCLEOTIDE SEQUENCE [LARGE SCALE GENOMIC DNA]</scope>
    <source>
        <strain evidence="9 10">AF-68</strain>
    </source>
</reference>
<evidence type="ECO:0000256" key="6">
    <source>
        <dbReference type="SAM" id="Phobius"/>
    </source>
</evidence>
<sequence length="399" mass="43155">MTLWIVLRNLRVRALATLLTLLGVALATATALVVPLVLRSLERGAADAAQVFDLLISAKGSPTQAVLSSLYLLQPPIANLPYATYADLERDPRARLVIPLGFGDNYQGFPLLGTNTQVFELRLKPTLPPYFRLRQGRPFRSTYEAVLGARAAQATGLKVGDQFLSAHGFFATQQEAAEAREHHQEEKYRVVGLLEPTGGPWDRALLVPIQAYWEVHEEGAAQRQVTAVLFTGKRLSDVYQVAQEVNRGTQAQAVFPGQVFAQTKDVLLQGQSAYGALSLLVLFLAALLIWQGVYAQGLERRRRTALLRALGAGRGVVFGVVLLETLLEVAIGVLLGILLGWGLAALGSGLLGERLGFFLPPPLLEVGLIGRVLLLLPLGVLAALPPAIQAARESPLEYV</sequence>
<proteinExistence type="predicted"/>
<dbReference type="PANTHER" id="PTHR43738">
    <property type="entry name" value="ABC TRANSPORTER, MEMBRANE PROTEIN"/>
    <property type="match status" value="1"/>
</dbReference>
<accession>A0A399F678</accession>
<feature type="transmembrane region" description="Helical" evidence="6">
    <location>
        <begin position="273"/>
        <end position="293"/>
    </location>
</feature>
<evidence type="ECO:0000259" key="8">
    <source>
        <dbReference type="Pfam" id="PF12704"/>
    </source>
</evidence>
<keyword evidence="4 6" id="KW-1133">Transmembrane helix</keyword>
<dbReference type="InterPro" id="IPR051125">
    <property type="entry name" value="ABC-4/HrtB_transporter"/>
</dbReference>
<evidence type="ECO:0000313" key="10">
    <source>
        <dbReference type="Proteomes" id="UP000266178"/>
    </source>
</evidence>
<keyword evidence="10" id="KW-1185">Reference proteome</keyword>
<keyword evidence="5 6" id="KW-0472">Membrane</keyword>
<evidence type="ECO:0000313" key="9">
    <source>
        <dbReference type="EMBL" id="RIH92164.1"/>
    </source>
</evidence>
<feature type="domain" description="MacB-like periplasmic core" evidence="8">
    <location>
        <begin position="17"/>
        <end position="244"/>
    </location>
</feature>
<dbReference type="PANTHER" id="PTHR43738:SF2">
    <property type="entry name" value="ABC TRANSPORTER PERMEASE"/>
    <property type="match status" value="1"/>
</dbReference>
<dbReference type="Proteomes" id="UP000266178">
    <property type="component" value="Unassembled WGS sequence"/>
</dbReference>
<dbReference type="Pfam" id="PF02687">
    <property type="entry name" value="FtsX"/>
    <property type="match status" value="1"/>
</dbReference>
<dbReference type="InterPro" id="IPR025857">
    <property type="entry name" value="MacB_PCD"/>
</dbReference>
<organism evidence="9 10">
    <name type="scientific">Meiothermus granaticius NBRC 107808</name>
    <dbReference type="NCBI Taxonomy" id="1227551"/>
    <lineage>
        <taxon>Bacteria</taxon>
        <taxon>Thermotogati</taxon>
        <taxon>Deinococcota</taxon>
        <taxon>Deinococci</taxon>
        <taxon>Thermales</taxon>
        <taxon>Thermaceae</taxon>
        <taxon>Meiothermus</taxon>
    </lineage>
</organism>
<evidence type="ECO:0000256" key="2">
    <source>
        <dbReference type="ARBA" id="ARBA00022475"/>
    </source>
</evidence>
<evidence type="ECO:0000259" key="7">
    <source>
        <dbReference type="Pfam" id="PF02687"/>
    </source>
</evidence>
<keyword evidence="3 6" id="KW-0812">Transmembrane</keyword>
<keyword evidence="2" id="KW-1003">Cell membrane</keyword>
<dbReference type="Pfam" id="PF12704">
    <property type="entry name" value="MacB_PCD"/>
    <property type="match status" value="1"/>
</dbReference>
<dbReference type="GO" id="GO:0005886">
    <property type="term" value="C:plasma membrane"/>
    <property type="evidence" value="ECO:0007669"/>
    <property type="project" value="UniProtKB-SubCell"/>
</dbReference>
<dbReference type="OrthoDB" id="9784014at2"/>
<comment type="subcellular location">
    <subcellularLocation>
        <location evidence="1">Cell membrane</location>
        <topology evidence="1">Multi-pass membrane protein</topology>
    </subcellularLocation>
</comment>
<feature type="domain" description="ABC3 transporter permease C-terminal" evidence="7">
    <location>
        <begin position="276"/>
        <end position="395"/>
    </location>
</feature>
<evidence type="ECO:0000256" key="1">
    <source>
        <dbReference type="ARBA" id="ARBA00004651"/>
    </source>
</evidence>
<evidence type="ECO:0000256" key="5">
    <source>
        <dbReference type="ARBA" id="ARBA00023136"/>
    </source>
</evidence>
<dbReference type="EMBL" id="QWLB01000024">
    <property type="protein sequence ID" value="RIH92164.1"/>
    <property type="molecule type" value="Genomic_DNA"/>
</dbReference>
<evidence type="ECO:0000256" key="3">
    <source>
        <dbReference type="ARBA" id="ARBA00022692"/>
    </source>
</evidence>
<protein>
    <submittedName>
        <fullName evidence="9">Acidobacterial duplicated orphan permease</fullName>
    </submittedName>
</protein>
<gene>
    <name evidence="9" type="ORF">Mgrana_01943</name>
</gene>
<dbReference type="InterPro" id="IPR003838">
    <property type="entry name" value="ABC3_permease_C"/>
</dbReference>
<evidence type="ECO:0000256" key="4">
    <source>
        <dbReference type="ARBA" id="ARBA00022989"/>
    </source>
</evidence>
<dbReference type="AlphaFoldDB" id="A0A399F678"/>
<dbReference type="RefSeq" id="WP_119357421.1">
    <property type="nucleotide sequence ID" value="NZ_BJXM01000005.1"/>
</dbReference>